<gene>
    <name evidence="2" type="ORF">LJ207_02230</name>
</gene>
<proteinExistence type="predicted"/>
<dbReference type="InterPro" id="IPR036866">
    <property type="entry name" value="RibonucZ/Hydroxyglut_hydro"/>
</dbReference>
<dbReference type="GO" id="GO:0016740">
    <property type="term" value="F:transferase activity"/>
    <property type="evidence" value="ECO:0007669"/>
    <property type="project" value="TreeGrafter"/>
</dbReference>
<evidence type="ECO:0000313" key="2">
    <source>
        <dbReference type="EMBL" id="MCC3144135.1"/>
    </source>
</evidence>
<protein>
    <submittedName>
        <fullName evidence="2">MBL fold metallo-hydrolase</fullName>
    </submittedName>
</protein>
<dbReference type="Gene3D" id="3.60.15.10">
    <property type="entry name" value="Ribonuclease Z/Hydroxyacylglutathione hydrolase-like"/>
    <property type="match status" value="1"/>
</dbReference>
<evidence type="ECO:0000259" key="1">
    <source>
        <dbReference type="Pfam" id="PF00753"/>
    </source>
</evidence>
<dbReference type="PANTHER" id="PTHR13754:SF13">
    <property type="entry name" value="METALLO-BETA-LACTAMASE SUPERFAMILY PROTEIN (AFU_ORTHOLOGUE AFUA_3G07630)"/>
    <property type="match status" value="1"/>
</dbReference>
<name>A0AAW4WYH4_9FIRM</name>
<dbReference type="CDD" id="cd07713">
    <property type="entry name" value="DHPS-like_MBL-fold"/>
    <property type="match status" value="1"/>
</dbReference>
<accession>A0AAW4WYH4</accession>
<evidence type="ECO:0000313" key="3">
    <source>
        <dbReference type="Proteomes" id="UP001199296"/>
    </source>
</evidence>
<dbReference type="RefSeq" id="WP_229343686.1">
    <property type="nucleotide sequence ID" value="NZ_JAJFAT010000002.1"/>
</dbReference>
<organism evidence="2 3">
    <name type="scientific">Halanaerobium polyolivorans</name>
    <dbReference type="NCBI Taxonomy" id="2886943"/>
    <lineage>
        <taxon>Bacteria</taxon>
        <taxon>Bacillati</taxon>
        <taxon>Bacillota</taxon>
        <taxon>Clostridia</taxon>
        <taxon>Halanaerobiales</taxon>
        <taxon>Halanaerobiaceae</taxon>
        <taxon>Halanaerobium</taxon>
    </lineage>
</organism>
<dbReference type="InterPro" id="IPR041712">
    <property type="entry name" value="DHPS-like_MBL-fold"/>
</dbReference>
<dbReference type="EMBL" id="JAJFAT010000002">
    <property type="protein sequence ID" value="MCC3144135.1"/>
    <property type="molecule type" value="Genomic_DNA"/>
</dbReference>
<dbReference type="AlphaFoldDB" id="A0AAW4WYH4"/>
<dbReference type="InterPro" id="IPR052926">
    <property type="entry name" value="Metallo-beta-lactamase_dom"/>
</dbReference>
<dbReference type="PANTHER" id="PTHR13754">
    <property type="entry name" value="METALLO-BETA-LACTAMASE SUPERFAMILY PROTEIN"/>
    <property type="match status" value="1"/>
</dbReference>
<dbReference type="Pfam" id="PF00753">
    <property type="entry name" value="Lactamase_B"/>
    <property type="match status" value="1"/>
</dbReference>
<dbReference type="Proteomes" id="UP001199296">
    <property type="component" value="Unassembled WGS sequence"/>
</dbReference>
<dbReference type="SUPFAM" id="SSF56281">
    <property type="entry name" value="Metallo-hydrolase/oxidoreductase"/>
    <property type="match status" value="1"/>
</dbReference>
<reference evidence="2 3" key="1">
    <citation type="submission" date="2021-10" db="EMBL/GenBank/DDBJ databases">
        <authorList>
            <person name="Grouzdev D.S."/>
            <person name="Pantiukh K.S."/>
            <person name="Krutkina M.S."/>
        </authorList>
    </citation>
    <scope>NUCLEOTIDE SEQUENCE [LARGE SCALE GENOMIC DNA]</scope>
    <source>
        <strain evidence="2 3">Z-7514</strain>
    </source>
</reference>
<sequence length="258" mass="29276">MVENTVYEKDLLAEHGLSLYIEFNSENYLFDSGQGLVLEHNAEQLDIDLTELDALILSHGHYDHTGGVQRLLELNEDLDVYAHPDFKIERFSKKRQRLVPVSYQGPEIKNLHKIKSDREIAKNLFLTGEIKAAKDYLNNKYQQKVKGKLGVDKFNDDISLFVQSEQGLVIILGCSHKGIINIVEEIIKKSGENKIDKIIGGMHLKNADDEKLQNIANYFQTININSIYPLHCSGKKASYFLKERLGDKIKFAGVGDSI</sequence>
<keyword evidence="3" id="KW-1185">Reference proteome</keyword>
<comment type="caution">
    <text evidence="2">The sequence shown here is derived from an EMBL/GenBank/DDBJ whole genome shotgun (WGS) entry which is preliminary data.</text>
</comment>
<feature type="domain" description="Metallo-beta-lactamase" evidence="1">
    <location>
        <begin position="16"/>
        <end position="88"/>
    </location>
</feature>
<dbReference type="InterPro" id="IPR001279">
    <property type="entry name" value="Metallo-B-lactamas"/>
</dbReference>